<dbReference type="Proteomes" id="UP001165378">
    <property type="component" value="Unassembled WGS sequence"/>
</dbReference>
<accession>A0AA41U4U2</accession>
<evidence type="ECO:0000313" key="1">
    <source>
        <dbReference type="EMBL" id="MCF2531167.1"/>
    </source>
</evidence>
<gene>
    <name evidence="1" type="ORF">LZ495_28665</name>
</gene>
<protein>
    <submittedName>
        <fullName evidence="1">Uncharacterized protein</fullName>
    </submittedName>
</protein>
<sequence length="85" mass="9255">MRGTRPIAQCLAIPLSREWQGKQDVGVIYLCVNSGHDGNVLTLLQMSAIGPDVISWRIWRIAGLELIDASQVGILDDRDSGFSGC</sequence>
<organism evidence="1 2">
    <name type="scientific">Yinghuangia soli</name>
    <dbReference type="NCBI Taxonomy" id="2908204"/>
    <lineage>
        <taxon>Bacteria</taxon>
        <taxon>Bacillati</taxon>
        <taxon>Actinomycetota</taxon>
        <taxon>Actinomycetes</taxon>
        <taxon>Kitasatosporales</taxon>
        <taxon>Streptomycetaceae</taxon>
        <taxon>Yinghuangia</taxon>
    </lineage>
</organism>
<proteinExistence type="predicted"/>
<reference evidence="1" key="1">
    <citation type="submission" date="2022-01" db="EMBL/GenBank/DDBJ databases">
        <title>Genome-Based Taxonomic Classification of the Phylum Actinobacteria.</title>
        <authorList>
            <person name="Gao Y."/>
        </authorList>
    </citation>
    <scope>NUCLEOTIDE SEQUENCE</scope>
    <source>
        <strain evidence="1">KLBMP 8922</strain>
    </source>
</reference>
<dbReference type="EMBL" id="JAKFHA010000021">
    <property type="protein sequence ID" value="MCF2531167.1"/>
    <property type="molecule type" value="Genomic_DNA"/>
</dbReference>
<dbReference type="AlphaFoldDB" id="A0AA41U4U2"/>
<dbReference type="RefSeq" id="WP_235055833.1">
    <property type="nucleotide sequence ID" value="NZ_JAKFHA010000021.1"/>
</dbReference>
<comment type="caution">
    <text evidence="1">The sequence shown here is derived from an EMBL/GenBank/DDBJ whole genome shotgun (WGS) entry which is preliminary data.</text>
</comment>
<evidence type="ECO:0000313" key="2">
    <source>
        <dbReference type="Proteomes" id="UP001165378"/>
    </source>
</evidence>
<keyword evidence="2" id="KW-1185">Reference proteome</keyword>
<name>A0AA41U4U2_9ACTN</name>